<sequence>MKITKKDGSEGSRTKRAGGMSVGGLLPPPPGGSRLPPPPSPQHAPAPTPAGPAPANTSEWGDFNSASATAQKPVTPANQQNWVQF</sequence>
<feature type="compositionally biased region" description="Basic and acidic residues" evidence="1">
    <location>
        <begin position="1"/>
        <end position="13"/>
    </location>
</feature>
<organism evidence="2">
    <name type="scientific">Papilio polytes</name>
    <name type="common">Common mormon</name>
    <name type="synonym">Swallowtail butterfly</name>
    <dbReference type="NCBI Taxonomy" id="76194"/>
    <lineage>
        <taxon>Eukaryota</taxon>
        <taxon>Metazoa</taxon>
        <taxon>Ecdysozoa</taxon>
        <taxon>Arthropoda</taxon>
        <taxon>Hexapoda</taxon>
        <taxon>Insecta</taxon>
        <taxon>Pterygota</taxon>
        <taxon>Neoptera</taxon>
        <taxon>Endopterygota</taxon>
        <taxon>Lepidoptera</taxon>
        <taxon>Glossata</taxon>
        <taxon>Ditrysia</taxon>
        <taxon>Papilionoidea</taxon>
        <taxon>Papilionidae</taxon>
        <taxon>Papilioninae</taxon>
        <taxon>Papilio</taxon>
    </lineage>
</organism>
<evidence type="ECO:0000256" key="1">
    <source>
        <dbReference type="SAM" id="MobiDB-lite"/>
    </source>
</evidence>
<accession>I4DS93</accession>
<dbReference type="EMBL" id="AK405478">
    <property type="protein sequence ID" value="BAM20783.1"/>
    <property type="molecule type" value="mRNA"/>
</dbReference>
<dbReference type="AlphaFoldDB" id="I4DS93"/>
<feature type="compositionally biased region" description="Polar residues" evidence="1">
    <location>
        <begin position="56"/>
        <end position="85"/>
    </location>
</feature>
<feature type="region of interest" description="Disordered" evidence="1">
    <location>
        <begin position="1"/>
        <end position="85"/>
    </location>
</feature>
<proteinExistence type="evidence at transcript level"/>
<evidence type="ECO:0000313" key="2">
    <source>
        <dbReference type="EMBL" id="BAM20783.1"/>
    </source>
</evidence>
<reference evidence="2" key="1">
    <citation type="journal article" date="2012" name="BMC Biol.">
        <title>Comprehensive microarray-based analysis for stage-specific larval camouflage pattern-associated genes in the swallowtail butterfly, Papilio xuthus.</title>
        <authorList>
            <person name="Futahashi R."/>
            <person name="Shirataki H."/>
            <person name="Narita T."/>
            <person name="Mita K."/>
            <person name="Fujiwara H."/>
        </authorList>
    </citation>
    <scope>NUCLEOTIDE SEQUENCE</scope>
    <source>
        <tissue evidence="2">Epidermis</tissue>
    </source>
</reference>
<feature type="compositionally biased region" description="Pro residues" evidence="1">
    <location>
        <begin position="26"/>
        <end position="52"/>
    </location>
</feature>
<protein>
    <submittedName>
        <fullName evidence="2">Uncharacterized protein</fullName>
    </submittedName>
</protein>
<name>I4DS93_PAPPL</name>